<evidence type="ECO:0000313" key="2">
    <source>
        <dbReference type="Proteomes" id="UP000018545"/>
    </source>
</evidence>
<sequence>MNFDIYFHKINDFVNERAEHHTFGDYGYLKREPGLFLFSFPHCVYLQER</sequence>
<dbReference type="HOGENOM" id="CLU_3134696_0_0_6"/>
<dbReference type="Proteomes" id="UP000018545">
    <property type="component" value="Chromosome"/>
</dbReference>
<gene>
    <name evidence="1" type="ORF">P262_00109</name>
</gene>
<dbReference type="KEGG" id="csi:P262_00109"/>
<reference evidence="1 2" key="1">
    <citation type="journal article" date="2014" name="Genome Announc.">
        <title>Complete Genome Sequence of Cronobacter sakazakii Strain CMCC 45402.</title>
        <authorList>
            <person name="Zhao Z."/>
            <person name="Wang L."/>
            <person name="Wang B."/>
            <person name="Liang H."/>
            <person name="Ye Q."/>
            <person name="Zeng M."/>
        </authorList>
    </citation>
    <scope>NUCLEOTIDE SEQUENCE [LARGE SCALE GENOMIC DNA]</scope>
    <source>
        <strain evidence="2">45402</strain>
    </source>
</reference>
<organism evidence="1 2">
    <name type="scientific">Cronobacter malonaticus</name>
    <dbReference type="NCBI Taxonomy" id="413503"/>
    <lineage>
        <taxon>Bacteria</taxon>
        <taxon>Pseudomonadati</taxon>
        <taxon>Pseudomonadota</taxon>
        <taxon>Gammaproteobacteria</taxon>
        <taxon>Enterobacterales</taxon>
        <taxon>Enterobacteriaceae</taxon>
        <taxon>Cronobacter</taxon>
    </lineage>
</organism>
<dbReference type="EMBL" id="CP006731">
    <property type="protein sequence ID" value="AHB68436.1"/>
    <property type="molecule type" value="Genomic_DNA"/>
</dbReference>
<accession>V5TT69</accession>
<name>V5TT69_9ENTR</name>
<dbReference type="AlphaFoldDB" id="V5TT69"/>
<protein>
    <submittedName>
        <fullName evidence="1">Uncharacterized protein</fullName>
    </submittedName>
</protein>
<evidence type="ECO:0000313" key="1">
    <source>
        <dbReference type="EMBL" id="AHB68436.1"/>
    </source>
</evidence>
<dbReference type="PATRIC" id="fig|1401659.3.peg.66"/>
<proteinExistence type="predicted"/>